<feature type="non-terminal residue" evidence="7">
    <location>
        <position position="1"/>
    </location>
</feature>
<accession>A0A0G0UEM0</accession>
<dbReference type="Proteomes" id="UP000034854">
    <property type="component" value="Unassembled WGS sequence"/>
</dbReference>
<evidence type="ECO:0008006" key="9">
    <source>
        <dbReference type="Google" id="ProtNLM"/>
    </source>
</evidence>
<evidence type="ECO:0000313" key="8">
    <source>
        <dbReference type="Proteomes" id="UP000034854"/>
    </source>
</evidence>
<organism evidence="7 8">
    <name type="scientific">Candidatus Curtissbacteria bacterium GW2011_GWA1_41_11</name>
    <dbReference type="NCBI Taxonomy" id="1618409"/>
    <lineage>
        <taxon>Bacteria</taxon>
        <taxon>Candidatus Curtissiibacteriota</taxon>
    </lineage>
</organism>
<feature type="transmembrane region" description="Helical" evidence="6">
    <location>
        <begin position="104"/>
        <end position="123"/>
    </location>
</feature>
<dbReference type="GO" id="GO:0016020">
    <property type="term" value="C:membrane"/>
    <property type="evidence" value="ECO:0007669"/>
    <property type="project" value="UniProtKB-SubCell"/>
</dbReference>
<reference evidence="7 8" key="1">
    <citation type="journal article" date="2015" name="Nature">
        <title>rRNA introns, odd ribosomes, and small enigmatic genomes across a large radiation of phyla.</title>
        <authorList>
            <person name="Brown C.T."/>
            <person name="Hug L.A."/>
            <person name="Thomas B.C."/>
            <person name="Sharon I."/>
            <person name="Castelle C.J."/>
            <person name="Singh A."/>
            <person name="Wilkins M.J."/>
            <person name="Williams K.H."/>
            <person name="Banfield J.F."/>
        </authorList>
    </citation>
    <scope>NUCLEOTIDE SEQUENCE [LARGE SCALE GENOMIC DNA]</scope>
</reference>
<dbReference type="Pfam" id="PF01594">
    <property type="entry name" value="AI-2E_transport"/>
    <property type="match status" value="1"/>
</dbReference>
<keyword evidence="3 6" id="KW-0812">Transmembrane</keyword>
<evidence type="ECO:0000256" key="3">
    <source>
        <dbReference type="ARBA" id="ARBA00022692"/>
    </source>
</evidence>
<keyword evidence="5 6" id="KW-0472">Membrane</keyword>
<feature type="transmembrane region" description="Helical" evidence="6">
    <location>
        <begin position="32"/>
        <end position="58"/>
    </location>
</feature>
<evidence type="ECO:0000313" key="7">
    <source>
        <dbReference type="EMBL" id="KKR87374.1"/>
    </source>
</evidence>
<sequence length="167" mass="18701">RDILFLVFIAFILMAALRPLVEGLAKLRIPRILSVLVIYTVVFGVFGVSLAGTIPTLITQSSSFMRDLPIFIERVLPYWNIDARSLTQQIAPISENIVRLTVGLFSNIFTTLTVLVFTFYFLLERRHAESMLTDIMGAGAAAGLLEILRKIESRLGAWVRGQLYILA</sequence>
<dbReference type="EMBL" id="LCAG01000005">
    <property type="protein sequence ID" value="KKR87374.1"/>
    <property type="molecule type" value="Genomic_DNA"/>
</dbReference>
<name>A0A0G0UEM0_9BACT</name>
<protein>
    <recommendedName>
        <fullName evidence="9">AI-2E family transporter</fullName>
    </recommendedName>
</protein>
<dbReference type="AlphaFoldDB" id="A0A0G0UEM0"/>
<evidence type="ECO:0000256" key="1">
    <source>
        <dbReference type="ARBA" id="ARBA00004141"/>
    </source>
</evidence>
<comment type="subcellular location">
    <subcellularLocation>
        <location evidence="1">Membrane</location>
        <topology evidence="1">Multi-pass membrane protein</topology>
    </subcellularLocation>
</comment>
<keyword evidence="4 6" id="KW-1133">Transmembrane helix</keyword>
<evidence type="ECO:0000256" key="5">
    <source>
        <dbReference type="ARBA" id="ARBA00023136"/>
    </source>
</evidence>
<proteinExistence type="inferred from homology"/>
<evidence type="ECO:0000256" key="4">
    <source>
        <dbReference type="ARBA" id="ARBA00022989"/>
    </source>
</evidence>
<dbReference type="InterPro" id="IPR002549">
    <property type="entry name" value="AI-2E-like"/>
</dbReference>
<comment type="similarity">
    <text evidence="2">Belongs to the autoinducer-2 exporter (AI-2E) (TC 2.A.86) family.</text>
</comment>
<evidence type="ECO:0000256" key="2">
    <source>
        <dbReference type="ARBA" id="ARBA00009773"/>
    </source>
</evidence>
<comment type="caution">
    <text evidence="7">The sequence shown here is derived from an EMBL/GenBank/DDBJ whole genome shotgun (WGS) entry which is preliminary data.</text>
</comment>
<feature type="transmembrane region" description="Helical" evidence="6">
    <location>
        <begin position="6"/>
        <end position="25"/>
    </location>
</feature>
<gene>
    <name evidence="7" type="ORF">UU34_C0005G0048</name>
</gene>
<evidence type="ECO:0000256" key="6">
    <source>
        <dbReference type="SAM" id="Phobius"/>
    </source>
</evidence>